<keyword evidence="6" id="KW-1185">Reference proteome</keyword>
<feature type="transmembrane region" description="Helical" evidence="3">
    <location>
        <begin position="12"/>
        <end position="33"/>
    </location>
</feature>
<feature type="transmembrane region" description="Helical" evidence="3">
    <location>
        <begin position="277"/>
        <end position="298"/>
    </location>
</feature>
<protein>
    <submittedName>
        <fullName evidence="5">Permease of the drug/metabolite transporter (DMT) superfamily</fullName>
    </submittedName>
</protein>
<evidence type="ECO:0000313" key="5">
    <source>
        <dbReference type="EMBL" id="SCE84135.1"/>
    </source>
</evidence>
<sequence>MQSSPPHPPLDPLTTGAIVLAVAAVSSSAPLIAFATAPALAIAFWRNLIATGVIAPWSLVRRRAEFRILASDAGRREGWYCVLSGVALAAHFATWMPSAQLTSVAAATALGATQPVWQGLIARWQGRRLPRTVWVGIGIAVSGAVLASGADIAVSGRAFAGDLLAIAGAIFIAGYTALGERARATLSTTTYTTICYSVCAAVLLVVCLAGGVPLGGYDSDTWLVILALVAGAQLLGHSMFNYALRRVSATTVSVLILLEVPGAALLGWLWLGQFPQPLALSGLGVLLAGTVVVVLGGARAGRRPQPVPLPGEVGPPPPGRAGPPA</sequence>
<dbReference type="InParanoid" id="A0A1C4VK06"/>
<name>A0A1C4VK06_MICEC</name>
<dbReference type="InterPro" id="IPR000620">
    <property type="entry name" value="EamA_dom"/>
</dbReference>
<dbReference type="OrthoDB" id="5242788at2"/>
<feature type="region of interest" description="Disordered" evidence="2">
    <location>
        <begin position="305"/>
        <end position="325"/>
    </location>
</feature>
<evidence type="ECO:0000256" key="1">
    <source>
        <dbReference type="ARBA" id="ARBA00007362"/>
    </source>
</evidence>
<dbReference type="Pfam" id="PF00892">
    <property type="entry name" value="EamA"/>
    <property type="match status" value="2"/>
</dbReference>
<keyword evidence="3" id="KW-0472">Membrane</keyword>
<dbReference type="PANTHER" id="PTHR22911">
    <property type="entry name" value="ACYL-MALONYL CONDENSING ENZYME-RELATED"/>
    <property type="match status" value="1"/>
</dbReference>
<evidence type="ECO:0000256" key="2">
    <source>
        <dbReference type="SAM" id="MobiDB-lite"/>
    </source>
</evidence>
<feature type="transmembrane region" description="Helical" evidence="3">
    <location>
        <begin position="190"/>
        <end position="215"/>
    </location>
</feature>
<dbReference type="PANTHER" id="PTHR22911:SF76">
    <property type="entry name" value="EAMA DOMAIN-CONTAINING PROTEIN"/>
    <property type="match status" value="1"/>
</dbReference>
<gene>
    <name evidence="5" type="ORF">GA0070618_1319</name>
</gene>
<feature type="transmembrane region" description="Helical" evidence="3">
    <location>
        <begin position="133"/>
        <end position="153"/>
    </location>
</feature>
<organism evidence="5 6">
    <name type="scientific">Micromonospora echinospora</name>
    <name type="common">Micromonospora purpurea</name>
    <dbReference type="NCBI Taxonomy" id="1877"/>
    <lineage>
        <taxon>Bacteria</taxon>
        <taxon>Bacillati</taxon>
        <taxon>Actinomycetota</taxon>
        <taxon>Actinomycetes</taxon>
        <taxon>Micromonosporales</taxon>
        <taxon>Micromonosporaceae</taxon>
        <taxon>Micromonospora</taxon>
    </lineage>
</organism>
<feature type="transmembrane region" description="Helical" evidence="3">
    <location>
        <begin position="252"/>
        <end position="271"/>
    </location>
</feature>
<dbReference type="EMBL" id="LT607413">
    <property type="protein sequence ID" value="SCE84135.1"/>
    <property type="molecule type" value="Genomic_DNA"/>
</dbReference>
<evidence type="ECO:0000259" key="4">
    <source>
        <dbReference type="Pfam" id="PF00892"/>
    </source>
</evidence>
<dbReference type="SUPFAM" id="SSF103481">
    <property type="entry name" value="Multidrug resistance efflux transporter EmrE"/>
    <property type="match status" value="2"/>
</dbReference>
<feature type="transmembrane region" description="Helical" evidence="3">
    <location>
        <begin position="159"/>
        <end position="178"/>
    </location>
</feature>
<accession>A0A1C4VK06</accession>
<dbReference type="RefSeq" id="WP_088980839.1">
    <property type="nucleotide sequence ID" value="NZ_LT607413.1"/>
</dbReference>
<evidence type="ECO:0000256" key="3">
    <source>
        <dbReference type="SAM" id="Phobius"/>
    </source>
</evidence>
<feature type="domain" description="EamA" evidence="4">
    <location>
        <begin position="18"/>
        <end position="148"/>
    </location>
</feature>
<evidence type="ECO:0000313" key="6">
    <source>
        <dbReference type="Proteomes" id="UP000198253"/>
    </source>
</evidence>
<dbReference type="InterPro" id="IPR037185">
    <property type="entry name" value="EmrE-like"/>
</dbReference>
<keyword evidence="3" id="KW-1133">Transmembrane helix</keyword>
<reference evidence="6" key="1">
    <citation type="submission" date="2016-06" db="EMBL/GenBank/DDBJ databases">
        <authorList>
            <person name="Varghese N."/>
            <person name="Submissions Spin"/>
        </authorList>
    </citation>
    <scope>NUCLEOTIDE SEQUENCE [LARGE SCALE GENOMIC DNA]</scope>
    <source>
        <strain evidence="6">DSM 43816</strain>
    </source>
</reference>
<comment type="similarity">
    <text evidence="1">Belongs to the EamA transporter family.</text>
</comment>
<dbReference type="Proteomes" id="UP000198253">
    <property type="component" value="Chromosome I"/>
</dbReference>
<dbReference type="GO" id="GO:0016020">
    <property type="term" value="C:membrane"/>
    <property type="evidence" value="ECO:0007669"/>
    <property type="project" value="InterPro"/>
</dbReference>
<keyword evidence="3" id="KW-0812">Transmembrane</keyword>
<proteinExistence type="inferred from homology"/>
<feature type="domain" description="EamA" evidence="4">
    <location>
        <begin position="161"/>
        <end position="294"/>
    </location>
</feature>
<dbReference type="AlphaFoldDB" id="A0A1C4VK06"/>
<feature type="transmembrane region" description="Helical" evidence="3">
    <location>
        <begin position="221"/>
        <end position="240"/>
    </location>
</feature>